<dbReference type="AlphaFoldDB" id="A0A7W5E2S5"/>
<reference evidence="1 2" key="1">
    <citation type="submission" date="2020-08" db="EMBL/GenBank/DDBJ databases">
        <title>Genomic Encyclopedia of Type Strains, Phase III (KMG-III): the genomes of soil and plant-associated and newly described type strains.</title>
        <authorList>
            <person name="Whitman W."/>
        </authorList>
    </citation>
    <scope>NUCLEOTIDE SEQUENCE [LARGE SCALE GENOMIC DNA]</scope>
    <source>
        <strain evidence="1 2">CECT 8075</strain>
    </source>
</reference>
<proteinExistence type="predicted"/>
<evidence type="ECO:0000313" key="1">
    <source>
        <dbReference type="EMBL" id="MBB3209058.1"/>
    </source>
</evidence>
<dbReference type="RefSeq" id="WP_184307387.1">
    <property type="nucleotide sequence ID" value="NZ_JACHXU010000020.1"/>
</dbReference>
<organism evidence="1 2">
    <name type="scientific">Aporhodopirellula rubra</name>
    <dbReference type="NCBI Taxonomy" id="980271"/>
    <lineage>
        <taxon>Bacteria</taxon>
        <taxon>Pseudomonadati</taxon>
        <taxon>Planctomycetota</taxon>
        <taxon>Planctomycetia</taxon>
        <taxon>Pirellulales</taxon>
        <taxon>Pirellulaceae</taxon>
        <taxon>Aporhodopirellula</taxon>
    </lineage>
</organism>
<sequence>MTKESNENNQPVKKFRLRGISASVFENKTEKGQAFFKTTIQRTYKEGKSFKTTNTFSRDDLPMLVEVVSAAWREILKRESEVSAEE</sequence>
<comment type="caution">
    <text evidence="1">The sequence shown here is derived from an EMBL/GenBank/DDBJ whole genome shotgun (WGS) entry which is preliminary data.</text>
</comment>
<accession>A0A7W5E2S5</accession>
<name>A0A7W5E2S5_9BACT</name>
<dbReference type="Proteomes" id="UP000536179">
    <property type="component" value="Unassembled WGS sequence"/>
</dbReference>
<gene>
    <name evidence="1" type="ORF">FHS27_004894</name>
</gene>
<protein>
    <submittedName>
        <fullName evidence="1">Uncharacterized protein</fullName>
    </submittedName>
</protein>
<evidence type="ECO:0000313" key="2">
    <source>
        <dbReference type="Proteomes" id="UP000536179"/>
    </source>
</evidence>
<dbReference type="EMBL" id="JACHXU010000020">
    <property type="protein sequence ID" value="MBB3209058.1"/>
    <property type="molecule type" value="Genomic_DNA"/>
</dbReference>
<keyword evidence="2" id="KW-1185">Reference proteome</keyword>